<proteinExistence type="predicted"/>
<name>A0AAD7IL99_9AGAR</name>
<dbReference type="EMBL" id="JARJLG010000103">
    <property type="protein sequence ID" value="KAJ7745435.1"/>
    <property type="molecule type" value="Genomic_DNA"/>
</dbReference>
<sequence>MAIYEWCWTTEIDPLDLNHRRLVDLLEDQTQIGHRSIPERTSDEAGKAIQETGILCLVHVEDLAHRRSTLDWYLPLDLALAKSSTRWASDTDSEGSFGDLTRNGAVLISQAGRLKILLAPHA</sequence>
<protein>
    <submittedName>
        <fullName evidence="1">Uncharacterized protein</fullName>
    </submittedName>
</protein>
<dbReference type="AlphaFoldDB" id="A0AAD7IL99"/>
<comment type="caution">
    <text evidence="1">The sequence shown here is derived from an EMBL/GenBank/DDBJ whole genome shotgun (WGS) entry which is preliminary data.</text>
</comment>
<keyword evidence="2" id="KW-1185">Reference proteome</keyword>
<reference evidence="1" key="1">
    <citation type="submission" date="2023-03" db="EMBL/GenBank/DDBJ databases">
        <title>Massive genome expansion in bonnet fungi (Mycena s.s.) driven by repeated elements and novel gene families across ecological guilds.</title>
        <authorList>
            <consortium name="Lawrence Berkeley National Laboratory"/>
            <person name="Harder C.B."/>
            <person name="Miyauchi S."/>
            <person name="Viragh M."/>
            <person name="Kuo A."/>
            <person name="Thoen E."/>
            <person name="Andreopoulos B."/>
            <person name="Lu D."/>
            <person name="Skrede I."/>
            <person name="Drula E."/>
            <person name="Henrissat B."/>
            <person name="Morin E."/>
            <person name="Kohler A."/>
            <person name="Barry K."/>
            <person name="LaButti K."/>
            <person name="Morin E."/>
            <person name="Salamov A."/>
            <person name="Lipzen A."/>
            <person name="Mereny Z."/>
            <person name="Hegedus B."/>
            <person name="Baldrian P."/>
            <person name="Stursova M."/>
            <person name="Weitz H."/>
            <person name="Taylor A."/>
            <person name="Grigoriev I.V."/>
            <person name="Nagy L.G."/>
            <person name="Martin F."/>
            <person name="Kauserud H."/>
        </authorList>
    </citation>
    <scope>NUCLEOTIDE SEQUENCE</scope>
    <source>
        <strain evidence="1">CBHHK188m</strain>
    </source>
</reference>
<gene>
    <name evidence="1" type="ORF">DFH07DRAFT_776743</name>
</gene>
<accession>A0AAD7IL99</accession>
<dbReference type="Proteomes" id="UP001215280">
    <property type="component" value="Unassembled WGS sequence"/>
</dbReference>
<evidence type="ECO:0000313" key="1">
    <source>
        <dbReference type="EMBL" id="KAJ7745435.1"/>
    </source>
</evidence>
<organism evidence="1 2">
    <name type="scientific">Mycena maculata</name>
    <dbReference type="NCBI Taxonomy" id="230809"/>
    <lineage>
        <taxon>Eukaryota</taxon>
        <taxon>Fungi</taxon>
        <taxon>Dikarya</taxon>
        <taxon>Basidiomycota</taxon>
        <taxon>Agaricomycotina</taxon>
        <taxon>Agaricomycetes</taxon>
        <taxon>Agaricomycetidae</taxon>
        <taxon>Agaricales</taxon>
        <taxon>Marasmiineae</taxon>
        <taxon>Mycenaceae</taxon>
        <taxon>Mycena</taxon>
    </lineage>
</organism>
<evidence type="ECO:0000313" key="2">
    <source>
        <dbReference type="Proteomes" id="UP001215280"/>
    </source>
</evidence>